<dbReference type="EMBL" id="KK104340">
    <property type="protein sequence ID" value="KIY94058.1"/>
    <property type="molecule type" value="Genomic_DNA"/>
</dbReference>
<dbReference type="GeneID" id="25731412"/>
<sequence length="100" mass="9765">MLLPLAAPGCPAVAHSSRGAQSATSLVPGACCLAPRRRGVAPATGRTRVVAAIEPPTATLQQQPRGAAPHDAAFGAGARTVSSSEAAAAAVWQIGLGSAT</sequence>
<protein>
    <submittedName>
        <fullName evidence="1">Uncharacterized protein</fullName>
    </submittedName>
</protein>
<evidence type="ECO:0000313" key="1">
    <source>
        <dbReference type="EMBL" id="KIY94058.1"/>
    </source>
</evidence>
<dbReference type="Proteomes" id="UP000054498">
    <property type="component" value="Unassembled WGS sequence"/>
</dbReference>
<keyword evidence="2" id="KW-1185">Reference proteome</keyword>
<dbReference type="AlphaFoldDB" id="A0A0D2KDZ4"/>
<evidence type="ECO:0000313" key="2">
    <source>
        <dbReference type="Proteomes" id="UP000054498"/>
    </source>
</evidence>
<feature type="non-terminal residue" evidence="1">
    <location>
        <position position="100"/>
    </location>
</feature>
<name>A0A0D2KDZ4_9CHLO</name>
<accession>A0A0D2KDZ4</accession>
<reference evidence="1 2" key="1">
    <citation type="journal article" date="2013" name="BMC Genomics">
        <title>Reconstruction of the lipid metabolism for the microalga Monoraphidium neglectum from its genome sequence reveals characteristics suitable for biofuel production.</title>
        <authorList>
            <person name="Bogen C."/>
            <person name="Al-Dilaimi A."/>
            <person name="Albersmeier A."/>
            <person name="Wichmann J."/>
            <person name="Grundmann M."/>
            <person name="Rupp O."/>
            <person name="Lauersen K.J."/>
            <person name="Blifernez-Klassen O."/>
            <person name="Kalinowski J."/>
            <person name="Goesmann A."/>
            <person name="Mussgnug J.H."/>
            <person name="Kruse O."/>
        </authorList>
    </citation>
    <scope>NUCLEOTIDE SEQUENCE [LARGE SCALE GENOMIC DNA]</scope>
    <source>
        <strain evidence="1 2">SAG 48.87</strain>
    </source>
</reference>
<dbReference type="KEGG" id="mng:MNEG_13903"/>
<proteinExistence type="predicted"/>
<gene>
    <name evidence="1" type="ORF">MNEG_13903</name>
</gene>
<dbReference type="RefSeq" id="XP_013893078.1">
    <property type="nucleotide sequence ID" value="XM_014037624.1"/>
</dbReference>
<organism evidence="1 2">
    <name type="scientific">Monoraphidium neglectum</name>
    <dbReference type="NCBI Taxonomy" id="145388"/>
    <lineage>
        <taxon>Eukaryota</taxon>
        <taxon>Viridiplantae</taxon>
        <taxon>Chlorophyta</taxon>
        <taxon>core chlorophytes</taxon>
        <taxon>Chlorophyceae</taxon>
        <taxon>CS clade</taxon>
        <taxon>Sphaeropleales</taxon>
        <taxon>Selenastraceae</taxon>
        <taxon>Monoraphidium</taxon>
    </lineage>
</organism>